<dbReference type="InterPro" id="IPR006157">
    <property type="entry name" value="FolB_dom"/>
</dbReference>
<name>A0A0N0LTZ2_9HELI</name>
<comment type="caution">
    <text evidence="2">The sequence shown here is derived from an EMBL/GenBank/DDBJ whole genome shotgun (WGS) entry which is preliminary data.</text>
</comment>
<gene>
    <name evidence="2" type="ORF">HPU229334_06290</name>
</gene>
<evidence type="ECO:0000313" key="3">
    <source>
        <dbReference type="Proteomes" id="UP000037997"/>
    </source>
</evidence>
<dbReference type="AlphaFoldDB" id="A0A0N0LTZ2"/>
<dbReference type="Proteomes" id="UP000037997">
    <property type="component" value="Unassembled WGS sequence"/>
</dbReference>
<dbReference type="RefSeq" id="WP_054197981.1">
    <property type="nucleotide sequence ID" value="NZ_JNOC01000032.1"/>
</dbReference>
<reference evidence="2 3" key="1">
    <citation type="submission" date="2014-06" db="EMBL/GenBank/DDBJ databases">
        <title>Helicobacter pullorum isolates in fresh chicken meat - phenotypic and genotypic features.</title>
        <authorList>
            <person name="Borges V."/>
            <person name="Santos A."/>
            <person name="Correia C.B."/>
            <person name="Saraiva M."/>
            <person name="Menard A."/>
            <person name="Vieira L."/>
            <person name="Sampaio D.A."/>
            <person name="Gomes J.P."/>
            <person name="Oleastro M."/>
        </authorList>
    </citation>
    <scope>NUCLEOTIDE SEQUENCE [LARGE SCALE GENOMIC DNA]</scope>
    <source>
        <strain evidence="2 3">229334/12</strain>
    </source>
</reference>
<dbReference type="STRING" id="35818.HPU229336_01670"/>
<feature type="domain" description="Dihydroneopterin aldolase/epimerase" evidence="1">
    <location>
        <begin position="5"/>
        <end position="108"/>
    </location>
</feature>
<sequence>MWYKIFLENLLLEVVIGILPFEREKRQKIRIDGEFVYFKNNEDEFLDYRDLREFLSEAFMQEFGLLEEALEFFAKEIPKNFPQIKKYRLKVTKLEIFGDCQVALEISQ</sequence>
<dbReference type="InterPro" id="IPR043133">
    <property type="entry name" value="GTP-CH-I_C/QueF"/>
</dbReference>
<organism evidence="2 3">
    <name type="scientific">Helicobacter pullorum</name>
    <dbReference type="NCBI Taxonomy" id="35818"/>
    <lineage>
        <taxon>Bacteria</taxon>
        <taxon>Pseudomonadati</taxon>
        <taxon>Campylobacterota</taxon>
        <taxon>Epsilonproteobacteria</taxon>
        <taxon>Campylobacterales</taxon>
        <taxon>Helicobacteraceae</taxon>
        <taxon>Helicobacter</taxon>
    </lineage>
</organism>
<dbReference type="GO" id="GO:0006760">
    <property type="term" value="P:folic acid-containing compound metabolic process"/>
    <property type="evidence" value="ECO:0007669"/>
    <property type="project" value="InterPro"/>
</dbReference>
<dbReference type="PATRIC" id="fig|35818.11.peg.1243"/>
<dbReference type="SMART" id="SM00905">
    <property type="entry name" value="FolB"/>
    <property type="match status" value="1"/>
</dbReference>
<protein>
    <recommendedName>
        <fullName evidence="1">Dihydroneopterin aldolase/epimerase domain-containing protein</fullName>
    </recommendedName>
</protein>
<dbReference type="Pfam" id="PF02152">
    <property type="entry name" value="FolB"/>
    <property type="match status" value="1"/>
</dbReference>
<dbReference type="SUPFAM" id="SSF55620">
    <property type="entry name" value="Tetrahydrobiopterin biosynthesis enzymes-like"/>
    <property type="match status" value="1"/>
</dbReference>
<dbReference type="GO" id="GO:0004150">
    <property type="term" value="F:dihydroneopterin aldolase activity"/>
    <property type="evidence" value="ECO:0007669"/>
    <property type="project" value="InterPro"/>
</dbReference>
<evidence type="ECO:0000313" key="2">
    <source>
        <dbReference type="EMBL" id="KPH55779.1"/>
    </source>
</evidence>
<proteinExistence type="predicted"/>
<accession>A0A0N0LTZ2</accession>
<dbReference type="Gene3D" id="3.30.1130.10">
    <property type="match status" value="1"/>
</dbReference>
<dbReference type="EMBL" id="JNOC01000032">
    <property type="protein sequence ID" value="KPH55779.1"/>
    <property type="molecule type" value="Genomic_DNA"/>
</dbReference>
<evidence type="ECO:0000259" key="1">
    <source>
        <dbReference type="SMART" id="SM00905"/>
    </source>
</evidence>